<keyword evidence="2" id="KW-1185">Reference proteome</keyword>
<sequence length="307" mass="35075">MCWFRIISSTTNAHIQSQESKECHEITSNSSGRRNRSTAITTYLEENQTEQETPTQRNNAVPMLTNTELLTNTENPRDYNIHLTDLDLRIGNTEGTHFLSWRGDKGDSFNSLDDETVYEAVEQQESLAKTLNPLPTTKTNPDEKANTCPKEINIVPSLCPCSPVLEKILEEQSTVKIHIIERKLAGIINYFIRRLNRFMNSCDKFDNLRLLKSYFLINCRAQGGLKVARLAEQKQLCTFSYHLHIVFLQIGGNDAANRRTNAYQIAQDIFAFAMYLHYGLNVNHVIIGQLLYRSESVTYGGYNDKVI</sequence>
<reference evidence="1 2" key="1">
    <citation type="submission" date="2020-06" db="EMBL/GenBank/DDBJ databases">
        <authorList>
            <person name="Li R."/>
            <person name="Bekaert M."/>
        </authorList>
    </citation>
    <scope>NUCLEOTIDE SEQUENCE [LARGE SCALE GENOMIC DNA]</scope>
    <source>
        <strain evidence="2">wild</strain>
    </source>
</reference>
<evidence type="ECO:0000313" key="2">
    <source>
        <dbReference type="Proteomes" id="UP000507470"/>
    </source>
</evidence>
<dbReference type="Proteomes" id="UP000507470">
    <property type="component" value="Unassembled WGS sequence"/>
</dbReference>
<proteinExistence type="predicted"/>
<evidence type="ECO:0000313" key="1">
    <source>
        <dbReference type="EMBL" id="CAC5413818.1"/>
    </source>
</evidence>
<organism evidence="1 2">
    <name type="scientific">Mytilus coruscus</name>
    <name type="common">Sea mussel</name>
    <dbReference type="NCBI Taxonomy" id="42192"/>
    <lineage>
        <taxon>Eukaryota</taxon>
        <taxon>Metazoa</taxon>
        <taxon>Spiralia</taxon>
        <taxon>Lophotrochozoa</taxon>
        <taxon>Mollusca</taxon>
        <taxon>Bivalvia</taxon>
        <taxon>Autobranchia</taxon>
        <taxon>Pteriomorphia</taxon>
        <taxon>Mytilida</taxon>
        <taxon>Mytiloidea</taxon>
        <taxon>Mytilidae</taxon>
        <taxon>Mytilinae</taxon>
        <taxon>Mytilus</taxon>
    </lineage>
</organism>
<dbReference type="EMBL" id="CACVKT020008242">
    <property type="protein sequence ID" value="CAC5413818.1"/>
    <property type="molecule type" value="Genomic_DNA"/>
</dbReference>
<accession>A0A6J8E190</accession>
<gene>
    <name evidence="1" type="ORF">MCOR_46677</name>
</gene>
<dbReference type="OrthoDB" id="6109323at2759"/>
<dbReference type="AlphaFoldDB" id="A0A6J8E190"/>
<protein>
    <submittedName>
        <fullName evidence="1">Uncharacterized protein</fullName>
    </submittedName>
</protein>
<name>A0A6J8E190_MYTCO</name>